<dbReference type="SMART" id="SM01058">
    <property type="entry name" value="CarD_TRCF"/>
    <property type="match status" value="1"/>
</dbReference>
<dbReference type="InterPro" id="IPR036101">
    <property type="entry name" value="CarD-like/TRCF_RID_sf"/>
</dbReference>
<dbReference type="Gene3D" id="3.40.50.11180">
    <property type="match status" value="1"/>
</dbReference>
<feature type="domain" description="Helicase C-terminal" evidence="15">
    <location>
        <begin position="830"/>
        <end position="984"/>
    </location>
</feature>
<keyword evidence="8 13" id="KW-0238">DNA-binding</keyword>
<evidence type="ECO:0000256" key="2">
    <source>
        <dbReference type="ARBA" id="ARBA00022490"/>
    </source>
</evidence>
<dbReference type="InterPro" id="IPR003711">
    <property type="entry name" value="CarD-like/TRCF_RID"/>
</dbReference>
<dbReference type="CDD" id="cd18810">
    <property type="entry name" value="SF2_C_TRCF"/>
    <property type="match status" value="1"/>
</dbReference>
<accession>R1CUJ7</accession>
<evidence type="ECO:0000313" key="16">
    <source>
        <dbReference type="EMBL" id="EOD00344.1"/>
    </source>
</evidence>
<evidence type="ECO:0000256" key="7">
    <source>
        <dbReference type="ARBA" id="ARBA00022840"/>
    </source>
</evidence>
<dbReference type="EC" id="3.6.4.-" evidence="13"/>
<evidence type="ECO:0000259" key="15">
    <source>
        <dbReference type="PROSITE" id="PS51194"/>
    </source>
</evidence>
<dbReference type="GO" id="GO:0003678">
    <property type="term" value="F:DNA helicase activity"/>
    <property type="evidence" value="ECO:0007669"/>
    <property type="project" value="TreeGrafter"/>
</dbReference>
<feature type="domain" description="Helicase ATP-binding" evidence="14">
    <location>
        <begin position="648"/>
        <end position="809"/>
    </location>
</feature>
<dbReference type="SMART" id="SM00982">
    <property type="entry name" value="TRCF"/>
    <property type="match status" value="1"/>
</dbReference>
<organism evidence="16 17">
    <name type="scientific">Caldisalinibacter kiritimatiensis</name>
    <dbReference type="NCBI Taxonomy" id="1304284"/>
    <lineage>
        <taxon>Bacteria</taxon>
        <taxon>Bacillati</taxon>
        <taxon>Bacillota</taxon>
        <taxon>Tissierellia</taxon>
        <taxon>Tissierellales</taxon>
        <taxon>Thermohalobacteraceae</taxon>
        <taxon>Caldisalinibacter</taxon>
    </lineage>
</organism>
<dbReference type="SUPFAM" id="SSF52540">
    <property type="entry name" value="P-loop containing nucleoside triphosphate hydrolases"/>
    <property type="match status" value="4"/>
</dbReference>
<evidence type="ECO:0000256" key="8">
    <source>
        <dbReference type="ARBA" id="ARBA00023125"/>
    </source>
</evidence>
<evidence type="ECO:0000256" key="6">
    <source>
        <dbReference type="ARBA" id="ARBA00022806"/>
    </source>
</evidence>
<dbReference type="Gene3D" id="3.30.2060.10">
    <property type="entry name" value="Penicillin-binding protein 1b domain"/>
    <property type="match status" value="1"/>
</dbReference>
<dbReference type="Pfam" id="PF00271">
    <property type="entry name" value="Helicase_C"/>
    <property type="match status" value="1"/>
</dbReference>
<dbReference type="InterPro" id="IPR027417">
    <property type="entry name" value="P-loop_NTPase"/>
</dbReference>
<evidence type="ECO:0000256" key="4">
    <source>
        <dbReference type="ARBA" id="ARBA00022763"/>
    </source>
</evidence>
<keyword evidence="9 13" id="KW-0234">DNA repair</keyword>
<keyword evidence="5 13" id="KW-0378">Hydrolase</keyword>
<dbReference type="PROSITE" id="PS51194">
    <property type="entry name" value="HELICASE_CTER"/>
    <property type="match status" value="1"/>
</dbReference>
<dbReference type="GO" id="GO:0016787">
    <property type="term" value="F:hydrolase activity"/>
    <property type="evidence" value="ECO:0007669"/>
    <property type="project" value="UniProtKB-KW"/>
</dbReference>
<dbReference type="CDD" id="cd17991">
    <property type="entry name" value="DEXHc_TRCF"/>
    <property type="match status" value="1"/>
</dbReference>
<dbReference type="FunFam" id="3.40.50.300:FF:000546">
    <property type="entry name" value="Transcription-repair-coupling factor"/>
    <property type="match status" value="1"/>
</dbReference>
<dbReference type="InterPro" id="IPR001650">
    <property type="entry name" value="Helicase_C-like"/>
</dbReference>
<dbReference type="EMBL" id="ARZA01000186">
    <property type="protein sequence ID" value="EOD00344.1"/>
    <property type="molecule type" value="Genomic_DNA"/>
</dbReference>
<keyword evidence="17" id="KW-1185">Reference proteome</keyword>
<comment type="function">
    <text evidence="13">Couples transcription and DNA repair by recognizing RNA polymerase (RNAP) stalled at DNA lesions. Mediates ATP-dependent release of RNAP and its truncated transcript from the DNA, and recruitment of nucleotide excision repair machinery to the damaged site.</text>
</comment>
<evidence type="ECO:0000256" key="3">
    <source>
        <dbReference type="ARBA" id="ARBA00022741"/>
    </source>
</evidence>
<evidence type="ECO:0000256" key="10">
    <source>
        <dbReference type="ARBA" id="ARBA00061104"/>
    </source>
</evidence>
<gene>
    <name evidence="13" type="primary">mfd</name>
    <name evidence="16" type="ORF">L21TH_1643</name>
</gene>
<dbReference type="Pfam" id="PF00270">
    <property type="entry name" value="DEAD"/>
    <property type="match status" value="1"/>
</dbReference>
<dbReference type="eggNOG" id="COG1197">
    <property type="taxonomic scope" value="Bacteria"/>
</dbReference>
<reference evidence="16 17" key="1">
    <citation type="journal article" date="2015" name="Geomicrobiol. J.">
        <title>Caldisalinibacter kiritimatiensis gen. nov., sp. nov., a moderately thermohalophilic thiosulfate-reducing bacterium from a hypersaline microbial mat.</title>
        <authorList>
            <person name="Ben Hania W."/>
            <person name="Joseph M."/>
            <person name="Fiebig A."/>
            <person name="Bunk B."/>
            <person name="Klenk H.-P."/>
            <person name="Fardeau M.-L."/>
            <person name="Spring S."/>
        </authorList>
    </citation>
    <scope>NUCLEOTIDE SEQUENCE [LARGE SCALE GENOMIC DNA]</scope>
    <source>
        <strain evidence="16 17">L21-TH-D2</strain>
    </source>
</reference>
<dbReference type="PROSITE" id="PS51192">
    <property type="entry name" value="HELICASE_ATP_BIND_1"/>
    <property type="match status" value="1"/>
</dbReference>
<dbReference type="HAMAP" id="MF_00969">
    <property type="entry name" value="TRCF"/>
    <property type="match status" value="1"/>
</dbReference>
<protein>
    <recommendedName>
        <fullName evidence="12 13">Transcription-repair-coupling factor</fullName>
        <shortName evidence="13">TRCF</shortName>
        <ecNumber evidence="13">3.6.4.-</ecNumber>
    </recommendedName>
</protein>
<dbReference type="InterPro" id="IPR011545">
    <property type="entry name" value="DEAD/DEAH_box_helicase_dom"/>
</dbReference>
<keyword evidence="7 13" id="KW-0067">ATP-binding</keyword>
<dbReference type="STRING" id="1304284.L21TH_1643"/>
<proteinExistence type="inferred from homology"/>
<evidence type="ECO:0000256" key="13">
    <source>
        <dbReference type="HAMAP-Rule" id="MF_00969"/>
    </source>
</evidence>
<keyword evidence="3 13" id="KW-0547">Nucleotide-binding</keyword>
<evidence type="ECO:0000313" key="17">
    <source>
        <dbReference type="Proteomes" id="UP000013378"/>
    </source>
</evidence>
<comment type="similarity">
    <text evidence="10 13">In the N-terminal section; belongs to the UvrB family.</text>
</comment>
<dbReference type="GO" id="GO:0000716">
    <property type="term" value="P:transcription-coupled nucleotide-excision repair, DNA damage recognition"/>
    <property type="evidence" value="ECO:0007669"/>
    <property type="project" value="UniProtKB-UniRule"/>
</dbReference>
<evidence type="ECO:0000256" key="12">
    <source>
        <dbReference type="ARBA" id="ARBA00070128"/>
    </source>
</evidence>
<dbReference type="SUPFAM" id="SSF141259">
    <property type="entry name" value="CarD-like"/>
    <property type="match status" value="1"/>
</dbReference>
<dbReference type="GO" id="GO:0005737">
    <property type="term" value="C:cytoplasm"/>
    <property type="evidence" value="ECO:0007669"/>
    <property type="project" value="UniProtKB-SubCell"/>
</dbReference>
<keyword evidence="4 13" id="KW-0227">DNA damage</keyword>
<dbReference type="Proteomes" id="UP000013378">
    <property type="component" value="Unassembled WGS sequence"/>
</dbReference>
<evidence type="ECO:0000259" key="14">
    <source>
        <dbReference type="PROSITE" id="PS51192"/>
    </source>
</evidence>
<sequence length="1182" mass="136841">MPDNIFINQIKNLSSYKNLLENIEKKNSPIGIHGLSEENIAHITYGLNQHLKKQILIITYDELRAKKLVEDLKLFVRDNVEFFPSRQLLFYSVDAYSHEILNQRLNVLDRLNNNEDIIIVTSIEAVLNKIMRPEVLTKYNMELEIGSIVDLDEVTKRFILMGYERVDMVEGKGQFSIRGGIIDFYPLVGTNPYRIELFDDEVDSIRAFDLKDQRSIENIDKVYISPAKELIIEEEYINDIINGINKDINKSIKKLEKNKHIKAEKIKDRIDEKFSEYIELLQNRLSIENLDMLIPYIPHEFTSIIKYLKDDSLIIVDEPQRIEENVKGIENDFINKYTDLFEKGEVLSKHENLYSLYDNVSNHIKEKVCITITALLKNIPRFKPKSIINFTVKGMQSFHNKIELLSDELKQFKYRGYKVIILSGVEDRGKRLVEALKEKGIECNYVDNLDREILSGQVFVVAGSISRGFEYPEIKFAIISDKEVFGNYKKKRRKKKKRKDTKKITSFADLKTGDYVVHETHGIGRYMGVEQLKVQGVKKDYLTIKYSGNDRLYVPVDQMNLIQKYIGSDAVKPKVNKMGGSEWTKTKTKAKKAIENMAKELLTLYAKRQTYKGFAYSKDQPWQKQFEDSFPYEETEDQLRCIEEIKGDMENPRPMDRLLCGDVGYGKTEVALRAVFKAVLDGKQVAFLVPTTILAQQHYNTMVERFSKFPIKIGMLSRFKTPAQQKKIINDLKSGVLDVVVGTHRLLSKDIKFKDLGLLIVDEEQRFGVKHKEALKKIKESVDVLTLTATPIPRTLHMSMIGIRDMSVIEEPPEERYPVQTYVVEHNQQLIRDAILKELSRDGQIYYVYNRVQGIQKVASELKRLVPEARIAVAHGQMSERELEKVMIEFLEGEYDILVCTTIIETGLDIPNVNTIIVTNADKMGLAQLYQLRGRVGRSNRVAFAYLTYERDRVLSEVAEKRLKAIKEFTEFGSGFKIAMRDLEIRGAGNILGPEQHGHMASIGYELYIKYLEDTIKKLKGEETYEEVETTIELNVDGYIPDRYIRNEELKIEIYKKISAIQDKEDISDVIEEIIDRFGDIPKQVNNLIRISYIKSLCNKANIVSISQKEGFIKIEFSDFAKITPQLINYLVDGFGRRMEFDVSRKPYFKYRLLKKDQNYVLDAVEEVVGKISSFNEQKNNI</sequence>
<dbReference type="AlphaFoldDB" id="R1CUJ7"/>
<dbReference type="PANTHER" id="PTHR47964">
    <property type="entry name" value="ATP-DEPENDENT DNA HELICASE HOMOLOG RECG, CHLOROPLASTIC"/>
    <property type="match status" value="1"/>
</dbReference>
<dbReference type="GO" id="GO:0006355">
    <property type="term" value="P:regulation of DNA-templated transcription"/>
    <property type="evidence" value="ECO:0007669"/>
    <property type="project" value="UniProtKB-UniRule"/>
</dbReference>
<dbReference type="InterPro" id="IPR005118">
    <property type="entry name" value="TRCF_C"/>
</dbReference>
<dbReference type="InterPro" id="IPR047112">
    <property type="entry name" value="RecG/Mfd"/>
</dbReference>
<dbReference type="PATRIC" id="fig|1304284.3.peg.1612"/>
<dbReference type="Gene3D" id="2.40.10.170">
    <property type="match status" value="1"/>
</dbReference>
<dbReference type="InterPro" id="IPR004576">
    <property type="entry name" value="Mfd"/>
</dbReference>
<dbReference type="Gene3D" id="3.90.1150.50">
    <property type="entry name" value="Transcription-repair-coupling factor, D7 domain"/>
    <property type="match status" value="1"/>
</dbReference>
<dbReference type="Gene3D" id="3.40.50.300">
    <property type="entry name" value="P-loop containing nucleotide triphosphate hydrolases"/>
    <property type="match status" value="2"/>
</dbReference>
<evidence type="ECO:0000256" key="11">
    <source>
        <dbReference type="ARBA" id="ARBA00061399"/>
    </source>
</evidence>
<name>R1CUJ7_9FIRM</name>
<dbReference type="InterPro" id="IPR041471">
    <property type="entry name" value="UvrB_inter"/>
</dbReference>
<dbReference type="SMART" id="SM00487">
    <property type="entry name" value="DEXDc"/>
    <property type="match status" value="1"/>
</dbReference>
<dbReference type="RefSeq" id="WP_006313886.1">
    <property type="nucleotide sequence ID" value="NZ_ARZA01000186.1"/>
</dbReference>
<comment type="caution">
    <text evidence="16">The sequence shown here is derived from an EMBL/GenBank/DDBJ whole genome shotgun (WGS) entry which is preliminary data.</text>
</comment>
<dbReference type="Pfam" id="PF02559">
    <property type="entry name" value="CarD_TRCF_RID"/>
    <property type="match status" value="1"/>
</dbReference>
<keyword evidence="2 13" id="KW-0963">Cytoplasm</keyword>
<dbReference type="NCBIfam" id="TIGR00580">
    <property type="entry name" value="mfd"/>
    <property type="match status" value="1"/>
</dbReference>
<evidence type="ECO:0000256" key="5">
    <source>
        <dbReference type="ARBA" id="ARBA00022801"/>
    </source>
</evidence>
<evidence type="ECO:0000256" key="9">
    <source>
        <dbReference type="ARBA" id="ARBA00023204"/>
    </source>
</evidence>
<dbReference type="InterPro" id="IPR014001">
    <property type="entry name" value="Helicase_ATP-bd"/>
</dbReference>
<comment type="similarity">
    <text evidence="11 13">In the C-terminal section; belongs to the helicase family. RecG subfamily.</text>
</comment>
<dbReference type="InterPro" id="IPR037235">
    <property type="entry name" value="TRCF-like_C_D7"/>
</dbReference>
<keyword evidence="6" id="KW-0347">Helicase</keyword>
<dbReference type="Pfam" id="PF17757">
    <property type="entry name" value="UvrB_inter"/>
    <property type="match status" value="1"/>
</dbReference>
<comment type="subcellular location">
    <subcellularLocation>
        <location evidence="1 13">Cytoplasm</location>
    </subcellularLocation>
</comment>
<dbReference type="GO" id="GO:0003684">
    <property type="term" value="F:damaged DNA binding"/>
    <property type="evidence" value="ECO:0007669"/>
    <property type="project" value="InterPro"/>
</dbReference>
<dbReference type="PANTHER" id="PTHR47964:SF1">
    <property type="entry name" value="ATP-DEPENDENT DNA HELICASE HOMOLOG RECG, CHLOROPLASTIC"/>
    <property type="match status" value="1"/>
</dbReference>
<dbReference type="SMART" id="SM00490">
    <property type="entry name" value="HELICc"/>
    <property type="match status" value="1"/>
</dbReference>
<dbReference type="SUPFAM" id="SSF143517">
    <property type="entry name" value="TRCF domain-like"/>
    <property type="match status" value="1"/>
</dbReference>
<dbReference type="GO" id="GO:0005524">
    <property type="term" value="F:ATP binding"/>
    <property type="evidence" value="ECO:0007669"/>
    <property type="project" value="UniProtKB-UniRule"/>
</dbReference>
<dbReference type="Pfam" id="PF03461">
    <property type="entry name" value="TRCF"/>
    <property type="match status" value="1"/>
</dbReference>
<evidence type="ECO:0000256" key="1">
    <source>
        <dbReference type="ARBA" id="ARBA00004496"/>
    </source>
</evidence>